<dbReference type="GO" id="GO:0016887">
    <property type="term" value="F:ATP hydrolysis activity"/>
    <property type="evidence" value="ECO:0007669"/>
    <property type="project" value="RHEA"/>
</dbReference>
<name>A0A4S4KN21_9APHY</name>
<evidence type="ECO:0000313" key="6">
    <source>
        <dbReference type="EMBL" id="THG99157.1"/>
    </source>
</evidence>
<dbReference type="GO" id="GO:0000723">
    <property type="term" value="P:telomere maintenance"/>
    <property type="evidence" value="ECO:0007669"/>
    <property type="project" value="InterPro"/>
</dbReference>
<feature type="region of interest" description="Disordered" evidence="2">
    <location>
        <begin position="101"/>
        <end position="127"/>
    </location>
</feature>
<dbReference type="GO" id="GO:0043139">
    <property type="term" value="F:5'-3' DNA helicase activity"/>
    <property type="evidence" value="ECO:0007669"/>
    <property type="project" value="UniProtKB-EC"/>
</dbReference>
<feature type="compositionally biased region" description="Acidic residues" evidence="2">
    <location>
        <begin position="101"/>
        <end position="126"/>
    </location>
</feature>
<dbReference type="EC" id="5.6.2.3" evidence="1"/>
<dbReference type="Gene3D" id="3.40.50.300">
    <property type="entry name" value="P-loop containing nucleotide triphosphate hydrolases"/>
    <property type="match status" value="1"/>
</dbReference>
<comment type="caution">
    <text evidence="6">The sequence shown here is derived from an EMBL/GenBank/DDBJ whole genome shotgun (WGS) entry which is preliminary data.</text>
</comment>
<feature type="region of interest" description="Disordered" evidence="2">
    <location>
        <begin position="804"/>
        <end position="836"/>
    </location>
</feature>
<comment type="similarity">
    <text evidence="1">Belongs to the helicase family.</text>
</comment>
<keyword evidence="1" id="KW-0067">ATP-binding</keyword>
<evidence type="ECO:0000256" key="1">
    <source>
        <dbReference type="RuleBase" id="RU363044"/>
    </source>
</evidence>
<dbReference type="InterPro" id="IPR025476">
    <property type="entry name" value="Helitron_helicase-like"/>
</dbReference>
<feature type="domain" description="DNA helicase Pif1-like DEAD-box helicase" evidence="3">
    <location>
        <begin position="1128"/>
        <end position="1305"/>
    </location>
</feature>
<keyword evidence="1" id="KW-0227">DNA damage</keyword>
<dbReference type="PANTHER" id="PTHR47642">
    <property type="entry name" value="ATP-DEPENDENT DNA HELICASE"/>
    <property type="match status" value="1"/>
</dbReference>
<dbReference type="GO" id="GO:0006281">
    <property type="term" value="P:DNA repair"/>
    <property type="evidence" value="ECO:0007669"/>
    <property type="project" value="UniProtKB-KW"/>
</dbReference>
<evidence type="ECO:0000256" key="2">
    <source>
        <dbReference type="SAM" id="MobiDB-lite"/>
    </source>
</evidence>
<dbReference type="GO" id="GO:0006310">
    <property type="term" value="P:DNA recombination"/>
    <property type="evidence" value="ECO:0007669"/>
    <property type="project" value="UniProtKB-KW"/>
</dbReference>
<sequence>MPRPVEILSCILTITYVGKQKLAMQALHSTFRVRRGAVRDALLCLKQINPKYYGKVVIDEERLRSLPEDNVPSEIADVVRHSSDIGIIDQESAGYVPVDEDEAETLGTEEEQLPTEQPTADDENDIPDVIPLQVSGSIDTDLTKVSSHELMLWGLANLWKDGQEGGYAIRHSRQPVRNLPPVRNSVEEPGSAENFFEKAFPCLFPYDQGGLESDRPVSLDFATHIRWCLQYHDRRFRMQEVFPFLCFGIVQKREALGNAQLQMKRKNFERDARIMSTLTMEKLRQAQQEEERGLPPSDPAVRLLREHVHATAGRVVGTDQSRYRMRGQMRSTTIEHGPPSLWVTWNPNDHNCPLAQVLMGADIDLDKFDALLGPNQQQRATNVAADPYGAAKFFHFTIKTLLETLVQVKVSKYQVKSKPGIFGEVAAYFGTVESQGRGTLHLHMLIWLKNTPTGEELSELFNVASFRTKMEQYIKANVRAYLPGLESAETVKAIPRQPSAGFARPPHPDSPNYAENVKLFELQMPNKHGKLVCKRKAPWMRAARDFVTEEGRWGPRREYAYMNGWQPAITIHGRCNNDCKILTNGRETKNITFYVTSYAAKKQGRNFNLSAILAAGFAFHLKNARSDYVDKICENQRLLLFRLVHTINREQELAGCMVQSYLMGRGDVYRSHSYSSVYWSSFVAALFAAFPDIAASSKREQTNTQAAEPVVSENVGASLDRDNHVGEINVEGTTSHAVNDTEEDDDSITLEINPGGRLYAKSQLTDYALRGDSMEGYSVHAFFRDSYESAKLKEKARATHDDMVEDANNGSDGHSQAHRRGRIPHNRSEYSASHPSAATKLRIIRSPMHKNIVNYSGRFFPSGRDKTTYPFYCASMLTLLKPWRNLRTDLKDPAQTWEDAFELFMSHSGDRARRIVAGIKYYHDCRTAAKNDTENKQLPLDDVDAVDRMAGIDDMEMEEAVEEVHTVVSEEAIETMLQSQTSPSERLHANHAIEVARSARIFPNGHVDWSVPSSTVAAAEGGDFEQLATWKVQMHKDVLKQNTEHDIPPVPEPVPGTVEDPQITAITDVNNRPTLPTVTATGTTEVCEGVLSAANIAMLKPDQFRAFDIIRWHLDQTLAGNEPPVLRMVLYGEGGTGKSKVIQTATEEFVRRGVNYMLVKAAYTGVAASLIDGKTTHTIASLTVKCGGMISDDSKAKLQVFWKHRRYLIIDEYSMIGKTHLRNLEKNISIGMQGGDGFRADATFGGLNIIICGDLHQFPPVAQGPSEYLYHPIRMAVDSDESKLGRRLYEQFTTVVILNEQMRATSNRSILTY</sequence>
<reference evidence="6 7" key="1">
    <citation type="submission" date="2019-02" db="EMBL/GenBank/DDBJ databases">
        <title>Genome sequencing of the rare red list fungi Phlebia centrifuga.</title>
        <authorList>
            <person name="Buettner E."/>
            <person name="Kellner H."/>
        </authorList>
    </citation>
    <scope>NUCLEOTIDE SEQUENCE [LARGE SCALE GENOMIC DNA]</scope>
    <source>
        <strain evidence="6 7">DSM 108282</strain>
    </source>
</reference>
<evidence type="ECO:0000313" key="7">
    <source>
        <dbReference type="Proteomes" id="UP000309038"/>
    </source>
</evidence>
<keyword evidence="7" id="KW-1185">Reference proteome</keyword>
<keyword evidence="1" id="KW-0378">Hydrolase</keyword>
<protein>
    <recommendedName>
        <fullName evidence="1">ATP-dependent DNA helicase</fullName>
        <ecNumber evidence="1">5.6.2.3</ecNumber>
    </recommendedName>
</protein>
<dbReference type="Pfam" id="PF05970">
    <property type="entry name" value="PIF1"/>
    <property type="match status" value="1"/>
</dbReference>
<dbReference type="InterPro" id="IPR027417">
    <property type="entry name" value="P-loop_NTPase"/>
</dbReference>
<dbReference type="GO" id="GO:0005524">
    <property type="term" value="F:ATP binding"/>
    <property type="evidence" value="ECO:0007669"/>
    <property type="project" value="UniProtKB-KW"/>
</dbReference>
<proteinExistence type="inferred from homology"/>
<keyword evidence="1" id="KW-0234">DNA repair</keyword>
<feature type="compositionally biased region" description="Basic residues" evidence="2">
    <location>
        <begin position="816"/>
        <end position="825"/>
    </location>
</feature>
<evidence type="ECO:0000259" key="4">
    <source>
        <dbReference type="Pfam" id="PF14214"/>
    </source>
</evidence>
<keyword evidence="1" id="KW-0347">Helicase</keyword>
<dbReference type="EMBL" id="SGPJ01000090">
    <property type="protein sequence ID" value="THG99157.1"/>
    <property type="molecule type" value="Genomic_DNA"/>
</dbReference>
<keyword evidence="1" id="KW-0547">Nucleotide-binding</keyword>
<evidence type="ECO:0000259" key="3">
    <source>
        <dbReference type="Pfam" id="PF05970"/>
    </source>
</evidence>
<accession>A0A4S4KN21</accession>
<comment type="catalytic activity">
    <reaction evidence="1">
        <text>ATP + H2O = ADP + phosphate + H(+)</text>
        <dbReference type="Rhea" id="RHEA:13065"/>
        <dbReference type="ChEBI" id="CHEBI:15377"/>
        <dbReference type="ChEBI" id="CHEBI:15378"/>
        <dbReference type="ChEBI" id="CHEBI:30616"/>
        <dbReference type="ChEBI" id="CHEBI:43474"/>
        <dbReference type="ChEBI" id="CHEBI:456216"/>
        <dbReference type="EC" id="5.6.2.3"/>
    </reaction>
</comment>
<organism evidence="6 7">
    <name type="scientific">Hermanssonia centrifuga</name>
    <dbReference type="NCBI Taxonomy" id="98765"/>
    <lineage>
        <taxon>Eukaryota</taxon>
        <taxon>Fungi</taxon>
        <taxon>Dikarya</taxon>
        <taxon>Basidiomycota</taxon>
        <taxon>Agaricomycotina</taxon>
        <taxon>Agaricomycetes</taxon>
        <taxon>Polyporales</taxon>
        <taxon>Meruliaceae</taxon>
        <taxon>Hermanssonia</taxon>
    </lineage>
</organism>
<dbReference type="Pfam" id="PF14214">
    <property type="entry name" value="Helitron_like_N"/>
    <property type="match status" value="1"/>
</dbReference>
<dbReference type="SUPFAM" id="SSF52540">
    <property type="entry name" value="P-loop containing nucleoside triphosphate hydrolases"/>
    <property type="match status" value="1"/>
</dbReference>
<keyword evidence="1" id="KW-0233">DNA recombination</keyword>
<dbReference type="InterPro" id="IPR046700">
    <property type="entry name" value="DUF6570"/>
</dbReference>
<dbReference type="Proteomes" id="UP000309038">
    <property type="component" value="Unassembled WGS sequence"/>
</dbReference>
<gene>
    <name evidence="6" type="ORF">EW026_g3141</name>
</gene>
<feature type="domain" description="DUF6570" evidence="5">
    <location>
        <begin position="1"/>
        <end position="64"/>
    </location>
</feature>
<dbReference type="InterPro" id="IPR051055">
    <property type="entry name" value="PIF1_helicase"/>
</dbReference>
<comment type="cofactor">
    <cofactor evidence="1">
        <name>Mg(2+)</name>
        <dbReference type="ChEBI" id="CHEBI:18420"/>
    </cofactor>
</comment>
<evidence type="ECO:0000259" key="5">
    <source>
        <dbReference type="Pfam" id="PF20209"/>
    </source>
</evidence>
<dbReference type="Pfam" id="PF20209">
    <property type="entry name" value="DUF6570"/>
    <property type="match status" value="1"/>
</dbReference>
<dbReference type="InterPro" id="IPR010285">
    <property type="entry name" value="DNA_helicase_pif1-like_DEAD"/>
</dbReference>
<feature type="domain" description="Helitron helicase-like" evidence="4">
    <location>
        <begin position="224"/>
        <end position="446"/>
    </location>
</feature>